<protein>
    <submittedName>
        <fullName evidence="1">Uncharacterized protein</fullName>
    </submittedName>
</protein>
<keyword evidence="2" id="KW-1185">Reference proteome</keyword>
<reference evidence="1 2" key="1">
    <citation type="submission" date="2023-02" db="EMBL/GenBank/DDBJ databases">
        <title>LHISI_Scaffold_Assembly.</title>
        <authorList>
            <person name="Stuart O.P."/>
            <person name="Cleave R."/>
            <person name="Magrath M.J.L."/>
            <person name="Mikheyev A.S."/>
        </authorList>
    </citation>
    <scope>NUCLEOTIDE SEQUENCE [LARGE SCALE GENOMIC DNA]</scope>
    <source>
        <strain evidence="1">Daus_M_001</strain>
        <tissue evidence="1">Leg muscle</tissue>
    </source>
</reference>
<evidence type="ECO:0000313" key="2">
    <source>
        <dbReference type="Proteomes" id="UP001159363"/>
    </source>
</evidence>
<dbReference type="EMBL" id="JARBHB010000010">
    <property type="protein sequence ID" value="KAJ8874142.1"/>
    <property type="molecule type" value="Genomic_DNA"/>
</dbReference>
<organism evidence="1 2">
    <name type="scientific">Dryococelus australis</name>
    <dbReference type="NCBI Taxonomy" id="614101"/>
    <lineage>
        <taxon>Eukaryota</taxon>
        <taxon>Metazoa</taxon>
        <taxon>Ecdysozoa</taxon>
        <taxon>Arthropoda</taxon>
        <taxon>Hexapoda</taxon>
        <taxon>Insecta</taxon>
        <taxon>Pterygota</taxon>
        <taxon>Neoptera</taxon>
        <taxon>Polyneoptera</taxon>
        <taxon>Phasmatodea</taxon>
        <taxon>Verophasmatodea</taxon>
        <taxon>Anareolatae</taxon>
        <taxon>Phasmatidae</taxon>
        <taxon>Eurycanthinae</taxon>
        <taxon>Dryococelus</taxon>
    </lineage>
</organism>
<proteinExistence type="predicted"/>
<gene>
    <name evidence="1" type="ORF">PR048_024984</name>
</gene>
<evidence type="ECO:0000313" key="1">
    <source>
        <dbReference type="EMBL" id="KAJ8874142.1"/>
    </source>
</evidence>
<comment type="caution">
    <text evidence="1">The sequence shown here is derived from an EMBL/GenBank/DDBJ whole genome shotgun (WGS) entry which is preliminary data.</text>
</comment>
<dbReference type="Proteomes" id="UP001159363">
    <property type="component" value="Chromosome 9"/>
</dbReference>
<name>A0ABQ9GQ15_9NEOP</name>
<sequence>MYACSSRRSASLQANRMKSKWDTCEAMTILVRRARYNVRLPHTLLRFQQYTRFICVVGNSDVKCFEHQITRVITALVTQISYSAKSRQRKDSKDCTNLAGGEGGGSPSLTLLLGFSSSLLARPLPLEPFYPQGARGGRSERLATCKFSPNRTEASLVPPSLSLCPSSHGARQVQRCKKFSLVARAASYGRCRCLTFYVLGILTPNLKCSHDEEFPQLCGARISKPKPVQHTNWNSLPLGSAIAVLRGMSCNLPTT</sequence>
<accession>A0ABQ9GQ15</accession>